<dbReference type="Proteomes" id="UP000708576">
    <property type="component" value="Unassembled WGS sequence"/>
</dbReference>
<reference evidence="2 3" key="1">
    <citation type="journal article" date="2015" name="Int. J. Syst. Evol. Microbiol.">
        <title>Carboxylicivirga linearis sp. nov., isolated from a sea cucumber culture pond.</title>
        <authorList>
            <person name="Wang F.Q."/>
            <person name="Zhou Y.X."/>
            <person name="Lin X.Z."/>
            <person name="Chen G.J."/>
            <person name="Du Z.J."/>
        </authorList>
    </citation>
    <scope>NUCLEOTIDE SEQUENCE [LARGE SCALE GENOMIC DNA]</scope>
    <source>
        <strain evidence="2 3">FB218</strain>
    </source>
</reference>
<dbReference type="PROSITE" id="PS51257">
    <property type="entry name" value="PROKAR_LIPOPROTEIN"/>
    <property type="match status" value="1"/>
</dbReference>
<protein>
    <submittedName>
        <fullName evidence="2">Gliding motility lipoprotein GldH</fullName>
    </submittedName>
</protein>
<proteinExistence type="predicted"/>
<keyword evidence="1" id="KW-0732">Signal</keyword>
<dbReference type="InterPro" id="IPR020018">
    <property type="entry name" value="Motility-assoc_lipoprot_GldH"/>
</dbReference>
<name>A0ABS5K1F5_9BACT</name>
<keyword evidence="3" id="KW-1185">Reference proteome</keyword>
<dbReference type="RefSeq" id="WP_212219641.1">
    <property type="nucleotide sequence ID" value="NZ_JAGUCO010000031.1"/>
</dbReference>
<sequence length="169" mass="18985">MKTIKRNSILAAILLAVVFISCDQDVVFDQYVTIPDGGWSKDSMAVFKVDIESVETTYDIYINIRNRSEYPNSNLWLFIDVTSPSGKIIKQKVDCILADDTGRWLGSGWGDLFHVTVPYQMGVKLAEQGEYTFRIVQGMRTDDLDGIHNIGIRIEEADLAVQSTKSGKE</sequence>
<feature type="chain" id="PRO_5046071765" evidence="1">
    <location>
        <begin position="24"/>
        <end position="169"/>
    </location>
</feature>
<dbReference type="Pfam" id="PF14109">
    <property type="entry name" value="GldH_lipo"/>
    <property type="match status" value="1"/>
</dbReference>
<evidence type="ECO:0000313" key="3">
    <source>
        <dbReference type="Proteomes" id="UP000708576"/>
    </source>
</evidence>
<gene>
    <name evidence="2" type="ORF">KEM10_21595</name>
</gene>
<dbReference type="EMBL" id="JAGUCO010000031">
    <property type="protein sequence ID" value="MBS2100895.1"/>
    <property type="molecule type" value="Genomic_DNA"/>
</dbReference>
<evidence type="ECO:0000256" key="1">
    <source>
        <dbReference type="SAM" id="SignalP"/>
    </source>
</evidence>
<feature type="signal peptide" evidence="1">
    <location>
        <begin position="1"/>
        <end position="23"/>
    </location>
</feature>
<accession>A0ABS5K1F5</accession>
<comment type="caution">
    <text evidence="2">The sequence shown here is derived from an EMBL/GenBank/DDBJ whole genome shotgun (WGS) entry which is preliminary data.</text>
</comment>
<organism evidence="2 3">
    <name type="scientific">Carboxylicivirga linearis</name>
    <dbReference type="NCBI Taxonomy" id="1628157"/>
    <lineage>
        <taxon>Bacteria</taxon>
        <taxon>Pseudomonadati</taxon>
        <taxon>Bacteroidota</taxon>
        <taxon>Bacteroidia</taxon>
        <taxon>Marinilabiliales</taxon>
        <taxon>Marinilabiliaceae</taxon>
        <taxon>Carboxylicivirga</taxon>
    </lineage>
</organism>
<keyword evidence="2" id="KW-0449">Lipoprotein</keyword>
<evidence type="ECO:0000313" key="2">
    <source>
        <dbReference type="EMBL" id="MBS2100895.1"/>
    </source>
</evidence>
<dbReference type="NCBIfam" id="TIGR03511">
    <property type="entry name" value="GldH_lipo"/>
    <property type="match status" value="1"/>
</dbReference>